<evidence type="ECO:0000256" key="1">
    <source>
        <dbReference type="SAM" id="MobiDB-lite"/>
    </source>
</evidence>
<evidence type="ECO:0000313" key="2">
    <source>
        <dbReference type="EMBL" id="KAK8500792.1"/>
    </source>
</evidence>
<gene>
    <name evidence="2" type="ORF">V6N12_055749</name>
</gene>
<proteinExistence type="predicted"/>
<evidence type="ECO:0000313" key="3">
    <source>
        <dbReference type="Proteomes" id="UP001472677"/>
    </source>
</evidence>
<feature type="region of interest" description="Disordered" evidence="1">
    <location>
        <begin position="1"/>
        <end position="34"/>
    </location>
</feature>
<accession>A0ABR2B2K0</accession>
<protein>
    <submittedName>
        <fullName evidence="2">Uncharacterized protein</fullName>
    </submittedName>
</protein>
<name>A0ABR2B2K0_9ROSI</name>
<reference evidence="2 3" key="1">
    <citation type="journal article" date="2024" name="G3 (Bethesda)">
        <title>Genome assembly of Hibiscus sabdariffa L. provides insights into metabolisms of medicinal natural products.</title>
        <authorList>
            <person name="Kim T."/>
        </authorList>
    </citation>
    <scope>NUCLEOTIDE SEQUENCE [LARGE SCALE GENOMIC DNA]</scope>
    <source>
        <strain evidence="2">TK-2024</strain>
        <tissue evidence="2">Old leaves</tissue>
    </source>
</reference>
<dbReference type="Proteomes" id="UP001472677">
    <property type="component" value="Unassembled WGS sequence"/>
</dbReference>
<organism evidence="2 3">
    <name type="scientific">Hibiscus sabdariffa</name>
    <name type="common">roselle</name>
    <dbReference type="NCBI Taxonomy" id="183260"/>
    <lineage>
        <taxon>Eukaryota</taxon>
        <taxon>Viridiplantae</taxon>
        <taxon>Streptophyta</taxon>
        <taxon>Embryophyta</taxon>
        <taxon>Tracheophyta</taxon>
        <taxon>Spermatophyta</taxon>
        <taxon>Magnoliopsida</taxon>
        <taxon>eudicotyledons</taxon>
        <taxon>Gunneridae</taxon>
        <taxon>Pentapetalae</taxon>
        <taxon>rosids</taxon>
        <taxon>malvids</taxon>
        <taxon>Malvales</taxon>
        <taxon>Malvaceae</taxon>
        <taxon>Malvoideae</taxon>
        <taxon>Hibiscus</taxon>
    </lineage>
</organism>
<dbReference type="EMBL" id="JBBPBM010000207">
    <property type="protein sequence ID" value="KAK8500792.1"/>
    <property type="molecule type" value="Genomic_DNA"/>
</dbReference>
<sequence>MKTQVDRSSIHPIGTRCSWHATESPPHRGTKKGIASGIGANSALVISCHTGIIQYVVLHVPPLLRSFSILIVKHHEQQDAEVRNSK</sequence>
<keyword evidence="3" id="KW-1185">Reference proteome</keyword>
<comment type="caution">
    <text evidence="2">The sequence shown here is derived from an EMBL/GenBank/DDBJ whole genome shotgun (WGS) entry which is preliminary data.</text>
</comment>